<keyword evidence="1" id="KW-0812">Transmembrane</keyword>
<feature type="transmembrane region" description="Helical" evidence="1">
    <location>
        <begin position="12"/>
        <end position="32"/>
    </location>
</feature>
<proteinExistence type="predicted"/>
<dbReference type="Proteomes" id="UP000824002">
    <property type="component" value="Unassembled WGS sequence"/>
</dbReference>
<accession>A0A9D1FQ30</accession>
<keyword evidence="1" id="KW-0472">Membrane</keyword>
<reference evidence="2" key="2">
    <citation type="journal article" date="2021" name="PeerJ">
        <title>Extensive microbial diversity within the chicken gut microbiome revealed by metagenomics and culture.</title>
        <authorList>
            <person name="Gilroy R."/>
            <person name="Ravi A."/>
            <person name="Getino M."/>
            <person name="Pursley I."/>
            <person name="Horton D.L."/>
            <person name="Alikhan N.F."/>
            <person name="Baker D."/>
            <person name="Gharbi K."/>
            <person name="Hall N."/>
            <person name="Watson M."/>
            <person name="Adriaenssens E.M."/>
            <person name="Foster-Nyarko E."/>
            <person name="Jarju S."/>
            <person name="Secka A."/>
            <person name="Antonio M."/>
            <person name="Oren A."/>
            <person name="Chaudhuri R.R."/>
            <person name="La Ragione R."/>
            <person name="Hildebrand F."/>
            <person name="Pallen M.J."/>
        </authorList>
    </citation>
    <scope>NUCLEOTIDE SEQUENCE</scope>
    <source>
        <strain evidence="2">CHK199-13235</strain>
    </source>
</reference>
<name>A0A9D1FQ30_9FIRM</name>
<feature type="transmembrane region" description="Helical" evidence="1">
    <location>
        <begin position="133"/>
        <end position="157"/>
    </location>
</feature>
<protein>
    <recommendedName>
        <fullName evidence="4">Signal peptidase I</fullName>
    </recommendedName>
</protein>
<comment type="caution">
    <text evidence="2">The sequence shown here is derived from an EMBL/GenBank/DDBJ whole genome shotgun (WGS) entry which is preliminary data.</text>
</comment>
<sequence>MKKRSALARVRGIAIFVIIMALLAAFCGWLWYNQETGRPTGLFGYEWMSVDSQEMEPDVPRGSLLLLKEVPPEELEPGEMIVSGRENGRGGSVRRVPEEGASALDAEGDNALRQVSYVIPAAGMVWDFLLTPAGVLAVLGIPCALFLLLELAGWLLFTRRNRKGDASSSGLPSDEEDARENFVDVTKWFTGPGSRRRYQEMEPEDGPDKFADLEFNPLMEKRASSQVETVEIPDGKTGFLKLLVDGREAASLPLEGPKNTRIKSAGWRIDITIAPDEDAGK</sequence>
<evidence type="ECO:0008006" key="4">
    <source>
        <dbReference type="Google" id="ProtNLM"/>
    </source>
</evidence>
<evidence type="ECO:0000313" key="2">
    <source>
        <dbReference type="EMBL" id="HIS77493.1"/>
    </source>
</evidence>
<evidence type="ECO:0000313" key="3">
    <source>
        <dbReference type="Proteomes" id="UP000824002"/>
    </source>
</evidence>
<gene>
    <name evidence="2" type="ORF">IAB51_11905</name>
</gene>
<reference evidence="2" key="1">
    <citation type="submission" date="2020-10" db="EMBL/GenBank/DDBJ databases">
        <authorList>
            <person name="Gilroy R."/>
        </authorList>
    </citation>
    <scope>NUCLEOTIDE SEQUENCE</scope>
    <source>
        <strain evidence="2">CHK199-13235</strain>
    </source>
</reference>
<keyword evidence="1" id="KW-1133">Transmembrane helix</keyword>
<dbReference type="EMBL" id="DVJP01000077">
    <property type="protein sequence ID" value="HIS77493.1"/>
    <property type="molecule type" value="Genomic_DNA"/>
</dbReference>
<evidence type="ECO:0000256" key="1">
    <source>
        <dbReference type="SAM" id="Phobius"/>
    </source>
</evidence>
<organism evidence="2 3">
    <name type="scientific">Candidatus Merdivicinus excrementipullorum</name>
    <dbReference type="NCBI Taxonomy" id="2840867"/>
    <lineage>
        <taxon>Bacteria</taxon>
        <taxon>Bacillati</taxon>
        <taxon>Bacillota</taxon>
        <taxon>Clostridia</taxon>
        <taxon>Eubacteriales</taxon>
        <taxon>Oscillospiraceae</taxon>
        <taxon>Oscillospiraceae incertae sedis</taxon>
        <taxon>Candidatus Merdivicinus</taxon>
    </lineage>
</organism>
<dbReference type="AlphaFoldDB" id="A0A9D1FQ30"/>